<feature type="domain" description="Glycosyltransferase subfamily 4-like N-terminal" evidence="4">
    <location>
        <begin position="15"/>
        <end position="174"/>
    </location>
</feature>
<keyword evidence="2 5" id="KW-0808">Transferase</keyword>
<dbReference type="Pfam" id="PF13439">
    <property type="entry name" value="Glyco_transf_4"/>
    <property type="match status" value="1"/>
</dbReference>
<dbReference type="InterPro" id="IPR001296">
    <property type="entry name" value="Glyco_trans_1"/>
</dbReference>
<evidence type="ECO:0000259" key="4">
    <source>
        <dbReference type="Pfam" id="PF13439"/>
    </source>
</evidence>
<reference evidence="5 6" key="1">
    <citation type="submission" date="2018-10" db="EMBL/GenBank/DDBJ databases">
        <title>Phylogenomics of Brevibacillus.</title>
        <authorList>
            <person name="Dunlap C."/>
        </authorList>
    </citation>
    <scope>NUCLEOTIDE SEQUENCE [LARGE SCALE GENOMIC DNA]</scope>
    <source>
        <strain evidence="5 6">JCM 15085</strain>
    </source>
</reference>
<dbReference type="Gene3D" id="3.40.50.2000">
    <property type="entry name" value="Glycogen Phosphorylase B"/>
    <property type="match status" value="2"/>
</dbReference>
<comment type="caution">
    <text evidence="5">The sequence shown here is derived from an EMBL/GenBank/DDBJ whole genome shotgun (WGS) entry which is preliminary data.</text>
</comment>
<dbReference type="InterPro" id="IPR028098">
    <property type="entry name" value="Glyco_trans_4-like_N"/>
</dbReference>
<organism evidence="5 6">
    <name type="scientific">Brevibacillus panacihumi</name>
    <dbReference type="NCBI Taxonomy" id="497735"/>
    <lineage>
        <taxon>Bacteria</taxon>
        <taxon>Bacillati</taxon>
        <taxon>Bacillota</taxon>
        <taxon>Bacilli</taxon>
        <taxon>Bacillales</taxon>
        <taxon>Paenibacillaceae</taxon>
        <taxon>Brevibacillus</taxon>
    </lineage>
</organism>
<dbReference type="SUPFAM" id="SSF53756">
    <property type="entry name" value="UDP-Glycosyltransferase/glycogen phosphorylase"/>
    <property type="match status" value="1"/>
</dbReference>
<dbReference type="EMBL" id="RHHT01000002">
    <property type="protein sequence ID" value="RNB86074.1"/>
    <property type="molecule type" value="Genomic_DNA"/>
</dbReference>
<evidence type="ECO:0000313" key="5">
    <source>
        <dbReference type="EMBL" id="RNB86074.1"/>
    </source>
</evidence>
<dbReference type="Proteomes" id="UP000281915">
    <property type="component" value="Unassembled WGS sequence"/>
</dbReference>
<dbReference type="Pfam" id="PF00534">
    <property type="entry name" value="Glycos_transf_1"/>
    <property type="match status" value="1"/>
</dbReference>
<dbReference type="PANTHER" id="PTHR12526:SF510">
    <property type="entry name" value="D-INOSITOL 3-PHOSPHATE GLYCOSYLTRANSFERASE"/>
    <property type="match status" value="1"/>
</dbReference>
<evidence type="ECO:0000259" key="3">
    <source>
        <dbReference type="Pfam" id="PF00534"/>
    </source>
</evidence>
<name>A0A3M8DDG4_9BACL</name>
<evidence type="ECO:0000313" key="6">
    <source>
        <dbReference type="Proteomes" id="UP000281915"/>
    </source>
</evidence>
<dbReference type="GO" id="GO:0016757">
    <property type="term" value="F:glycosyltransferase activity"/>
    <property type="evidence" value="ECO:0007669"/>
    <property type="project" value="UniProtKB-KW"/>
</dbReference>
<feature type="domain" description="Glycosyl transferase family 1" evidence="3">
    <location>
        <begin position="186"/>
        <end position="357"/>
    </location>
</feature>
<sequence>MSKLRVLHVIGGGEFGGAEQHILNLASTFPADEVEVAVVCFYDALFAGELKKAGIQVITLDQFGRFDLRLLLALRRTFQTFRPTIIHTHGIKANFFSRLASRAMQIPLVTTVHSSLRYDYAGALAYVIVSLMERGTRLWNRHYIAISRAIAEILRKQGVPDEQISVIYNGTDLSPYRQNQLRESDRSRLRAEWEIPQDAFLFGTAARFVPVKGLPLMVDAFARLLRERTGDAKDSLPYLVLIGDGSERSLLENKVRELGLEERVRFAGFRQDIPACLHACDAFVHSSLYEGLGYTLIEAMASEVPVVASHVGGVTEFVFHERTGLVVQPGDTAGLAREMDRLLQSKELRSRLAKNALEHVEHTFTIEQMTRHILDLYKKLLS</sequence>
<gene>
    <name evidence="5" type="ORF">EDM58_00520</name>
</gene>
<accession>A0A3M8DDG4</accession>
<dbReference type="AlphaFoldDB" id="A0A3M8DDG4"/>
<keyword evidence="1" id="KW-0328">Glycosyltransferase</keyword>
<evidence type="ECO:0000256" key="1">
    <source>
        <dbReference type="ARBA" id="ARBA00022676"/>
    </source>
</evidence>
<protein>
    <submittedName>
        <fullName evidence="5">Glycosyltransferase family 1 protein</fullName>
    </submittedName>
</protein>
<evidence type="ECO:0000256" key="2">
    <source>
        <dbReference type="ARBA" id="ARBA00022679"/>
    </source>
</evidence>
<dbReference type="RefSeq" id="WP_122911587.1">
    <property type="nucleotide sequence ID" value="NZ_RHHT01000002.1"/>
</dbReference>
<proteinExistence type="predicted"/>
<dbReference type="PANTHER" id="PTHR12526">
    <property type="entry name" value="GLYCOSYLTRANSFERASE"/>
    <property type="match status" value="1"/>
</dbReference>